<comment type="subcellular location">
    <subcellularLocation>
        <location evidence="1">Membrane</location>
        <topology evidence="1">Multi-pass membrane protein</topology>
    </subcellularLocation>
</comment>
<organism evidence="6 7">
    <name type="scientific">Pyxidicoccus parkwayensis</name>
    <dbReference type="NCBI Taxonomy" id="2813578"/>
    <lineage>
        <taxon>Bacteria</taxon>
        <taxon>Pseudomonadati</taxon>
        <taxon>Myxococcota</taxon>
        <taxon>Myxococcia</taxon>
        <taxon>Myxococcales</taxon>
        <taxon>Cystobacterineae</taxon>
        <taxon>Myxococcaceae</taxon>
        <taxon>Pyxidicoccus</taxon>
    </lineage>
</organism>
<dbReference type="EMBL" id="CP071090">
    <property type="protein sequence ID" value="QSQ25311.1"/>
    <property type="molecule type" value="Genomic_DNA"/>
</dbReference>
<feature type="transmembrane region" description="Helical" evidence="5">
    <location>
        <begin position="47"/>
        <end position="62"/>
    </location>
</feature>
<evidence type="ECO:0000256" key="3">
    <source>
        <dbReference type="ARBA" id="ARBA00022989"/>
    </source>
</evidence>
<evidence type="ECO:0000256" key="5">
    <source>
        <dbReference type="SAM" id="Phobius"/>
    </source>
</evidence>
<evidence type="ECO:0000256" key="2">
    <source>
        <dbReference type="ARBA" id="ARBA00022692"/>
    </source>
</evidence>
<sequence>MRKYVQWGLIGLLVVWMLYVGGGKALWMEPFSVRMPAMHYGEMPTRLIGLLEVIGALALLVPRLRTASLLGLMFLMAGAIGSHWAAGHTFAHGAAANFSFVVLAIALFVDRPELFRVFFTASDSSGGLRHSGAGGV</sequence>
<name>A0ABX7P4E8_9BACT</name>
<proteinExistence type="predicted"/>
<keyword evidence="7" id="KW-1185">Reference proteome</keyword>
<gene>
    <name evidence="6" type="ORF">JY651_10435</name>
</gene>
<evidence type="ECO:0000313" key="6">
    <source>
        <dbReference type="EMBL" id="QSQ25311.1"/>
    </source>
</evidence>
<keyword evidence="4 5" id="KW-0472">Membrane</keyword>
<evidence type="ECO:0000313" key="7">
    <source>
        <dbReference type="Proteomes" id="UP000662747"/>
    </source>
</evidence>
<feature type="transmembrane region" description="Helical" evidence="5">
    <location>
        <begin position="7"/>
        <end position="27"/>
    </location>
</feature>
<protein>
    <submittedName>
        <fullName evidence="6">DoxX family protein</fullName>
    </submittedName>
</protein>
<reference evidence="6 7" key="1">
    <citation type="submission" date="2021-02" db="EMBL/GenBank/DDBJ databases">
        <title>De Novo genome assembly of isolated myxobacteria.</title>
        <authorList>
            <person name="Stevens D.C."/>
        </authorList>
    </citation>
    <scope>NUCLEOTIDE SEQUENCE [LARGE SCALE GENOMIC DNA]</scope>
    <source>
        <strain evidence="7">SCPEA02</strain>
    </source>
</reference>
<dbReference type="InterPro" id="IPR032808">
    <property type="entry name" value="DoxX"/>
</dbReference>
<feature type="transmembrane region" description="Helical" evidence="5">
    <location>
        <begin position="69"/>
        <end position="86"/>
    </location>
</feature>
<dbReference type="RefSeq" id="WP_206726866.1">
    <property type="nucleotide sequence ID" value="NZ_CP071090.1"/>
</dbReference>
<accession>A0ABX7P4E8</accession>
<keyword evidence="3 5" id="KW-1133">Transmembrane helix</keyword>
<evidence type="ECO:0000256" key="1">
    <source>
        <dbReference type="ARBA" id="ARBA00004141"/>
    </source>
</evidence>
<keyword evidence="2 5" id="KW-0812">Transmembrane</keyword>
<evidence type="ECO:0000256" key="4">
    <source>
        <dbReference type="ARBA" id="ARBA00023136"/>
    </source>
</evidence>
<dbReference type="Pfam" id="PF13564">
    <property type="entry name" value="DoxX_2"/>
    <property type="match status" value="1"/>
</dbReference>
<dbReference type="Proteomes" id="UP000662747">
    <property type="component" value="Chromosome"/>
</dbReference>
<feature type="transmembrane region" description="Helical" evidence="5">
    <location>
        <begin position="92"/>
        <end position="109"/>
    </location>
</feature>